<dbReference type="InterPro" id="IPR004622">
    <property type="entry name" value="DNA_pol_HolB"/>
</dbReference>
<dbReference type="InterPro" id="IPR027417">
    <property type="entry name" value="P-loop_NTPase"/>
</dbReference>
<dbReference type="InterPro" id="IPR050238">
    <property type="entry name" value="DNA_Rep/Repair_Clamp_Loader"/>
</dbReference>
<dbReference type="GO" id="GO:0008408">
    <property type="term" value="F:3'-5' exonuclease activity"/>
    <property type="evidence" value="ECO:0007669"/>
    <property type="project" value="InterPro"/>
</dbReference>
<gene>
    <name evidence="1" type="primary">holB</name>
    <name evidence="1" type="ORF">HY768_00675</name>
</gene>
<dbReference type="Pfam" id="PF13177">
    <property type="entry name" value="DNA_pol3_delta2"/>
    <property type="match status" value="1"/>
</dbReference>
<accession>A0A933MJW1</accession>
<dbReference type="SUPFAM" id="SSF52540">
    <property type="entry name" value="P-loop containing nucleoside triphosphate hydrolases"/>
    <property type="match status" value="1"/>
</dbReference>
<dbReference type="EMBL" id="JACQXR010000008">
    <property type="protein sequence ID" value="MBI4725736.1"/>
    <property type="molecule type" value="Genomic_DNA"/>
</dbReference>
<dbReference type="NCBIfam" id="TIGR00678">
    <property type="entry name" value="holB"/>
    <property type="match status" value="1"/>
</dbReference>
<dbReference type="Gene3D" id="3.40.50.300">
    <property type="entry name" value="P-loop containing nucleotide triphosphate hydrolases"/>
    <property type="match status" value="1"/>
</dbReference>
<dbReference type="PANTHER" id="PTHR11669:SF8">
    <property type="entry name" value="DNA POLYMERASE III SUBUNIT DELTA"/>
    <property type="match status" value="1"/>
</dbReference>
<dbReference type="Proteomes" id="UP000736328">
    <property type="component" value="Unassembled WGS sequence"/>
</dbReference>
<sequence length="352" mass="39212">MLFTNIIGQEVAKQILRRSFEEKRLAQSYLFYGPAGVGKEMAAFELAQALNCTGEEPPCGSCSQCRKTVEFNHPDLHYVFPVPHPSSESDKRKLSEEIAELLAQKAQKPYLNLEFDRPVAISIDDIRVLQSKLSLQPYQGRKKVVIIVSPEALTTEAANAFLKTLEEPSPTTNFILVCDQSNALLSTILSRCQKIRFMRLDKGSVVQALEERHGLPPDQAQMLASLSQGSLGQALEMMELDLLEERRMAGELLRAGLEKNYVGMMESIDLAAGEKGRPQRVLDMMSAIVLEALHPEPQPSPEVLSLARLLTEARLNRITANRELARTALMRNVTPRLCLMAACSPDIIKEEL</sequence>
<dbReference type="GO" id="GO:0006261">
    <property type="term" value="P:DNA-templated DNA replication"/>
    <property type="evidence" value="ECO:0007669"/>
    <property type="project" value="TreeGrafter"/>
</dbReference>
<dbReference type="GO" id="GO:0003887">
    <property type="term" value="F:DNA-directed DNA polymerase activity"/>
    <property type="evidence" value="ECO:0007669"/>
    <property type="project" value="UniProtKB-EC"/>
</dbReference>
<comment type="caution">
    <text evidence="1">The sequence shown here is derived from an EMBL/GenBank/DDBJ whole genome shotgun (WGS) entry which is preliminary data.</text>
</comment>
<organism evidence="1 2">
    <name type="scientific">candidate division TA06 bacterium</name>
    <dbReference type="NCBI Taxonomy" id="2250710"/>
    <lineage>
        <taxon>Bacteria</taxon>
        <taxon>Bacteria division TA06</taxon>
    </lineage>
</organism>
<name>A0A933MJW1_UNCT6</name>
<dbReference type="EC" id="2.7.7.7" evidence="1"/>
<keyword evidence="1" id="KW-0808">Transferase</keyword>
<keyword evidence="1" id="KW-0548">Nucleotidyltransferase</keyword>
<evidence type="ECO:0000313" key="2">
    <source>
        <dbReference type="Proteomes" id="UP000736328"/>
    </source>
</evidence>
<reference evidence="1" key="1">
    <citation type="submission" date="2020-07" db="EMBL/GenBank/DDBJ databases">
        <title>Huge and variable diversity of episymbiotic CPR bacteria and DPANN archaea in groundwater ecosystems.</title>
        <authorList>
            <person name="He C.Y."/>
            <person name="Keren R."/>
            <person name="Whittaker M."/>
            <person name="Farag I.F."/>
            <person name="Doudna J."/>
            <person name="Cate J.H.D."/>
            <person name="Banfield J.F."/>
        </authorList>
    </citation>
    <scope>NUCLEOTIDE SEQUENCE</scope>
    <source>
        <strain evidence="1">NC_groundwater_1520_Pr4_B-0.1um_53_5</strain>
    </source>
</reference>
<protein>
    <submittedName>
        <fullName evidence="1">DNA polymerase III subunit delta</fullName>
        <ecNumber evidence="1">2.7.7.7</ecNumber>
    </submittedName>
</protein>
<proteinExistence type="predicted"/>
<dbReference type="AlphaFoldDB" id="A0A933MJW1"/>
<dbReference type="PANTHER" id="PTHR11669">
    <property type="entry name" value="REPLICATION FACTOR C / DNA POLYMERASE III GAMMA-TAU SUBUNIT"/>
    <property type="match status" value="1"/>
</dbReference>
<evidence type="ECO:0000313" key="1">
    <source>
        <dbReference type="EMBL" id="MBI4725736.1"/>
    </source>
</evidence>